<dbReference type="Proteomes" id="UP001374584">
    <property type="component" value="Unassembled WGS sequence"/>
</dbReference>
<name>A0AAN9N691_PHACN</name>
<dbReference type="AlphaFoldDB" id="A0AAN9N691"/>
<evidence type="ECO:0000313" key="1">
    <source>
        <dbReference type="EMBL" id="KAK7367197.1"/>
    </source>
</evidence>
<proteinExistence type="predicted"/>
<evidence type="ECO:0000313" key="2">
    <source>
        <dbReference type="Proteomes" id="UP001374584"/>
    </source>
</evidence>
<comment type="caution">
    <text evidence="1">The sequence shown here is derived from an EMBL/GenBank/DDBJ whole genome shotgun (WGS) entry which is preliminary data.</text>
</comment>
<sequence>MFVKKLVEKASIKKFTVKIHLVNNNVQAEVIQKIYCDKDISHIVLSLDQEPWHLVRMTYSIPLLASYGNSIEESNDTVLTHVLPQPAAESQRSVKWIYAEGRASRLYDMGGSGYAPSNFLQVMLLNEHTESSTIKKGLHLSEGSIAIDMEIISTSSKQRQNYFILLGKSGNVYLYDDDLIERHLLQSQSKSTPSLPREVVVKLPLADSSITTAKFISKNPNVFSSADEVMG</sequence>
<accession>A0AAN9N691</accession>
<protein>
    <submittedName>
        <fullName evidence="1">Uncharacterized protein</fullName>
    </submittedName>
</protein>
<reference evidence="1 2" key="1">
    <citation type="submission" date="2024-01" db="EMBL/GenBank/DDBJ databases">
        <title>The genomes of 5 underutilized Papilionoideae crops provide insights into root nodulation and disease resistanc.</title>
        <authorList>
            <person name="Jiang F."/>
        </authorList>
    </citation>
    <scope>NUCLEOTIDE SEQUENCE [LARGE SCALE GENOMIC DNA]</scope>
    <source>
        <strain evidence="1">JINMINGXINNONG_FW02</strain>
        <tissue evidence="1">Leaves</tissue>
    </source>
</reference>
<gene>
    <name evidence="1" type="ORF">VNO80_09206</name>
</gene>
<dbReference type="EMBL" id="JAYMYR010000004">
    <property type="protein sequence ID" value="KAK7367197.1"/>
    <property type="molecule type" value="Genomic_DNA"/>
</dbReference>
<organism evidence="1 2">
    <name type="scientific">Phaseolus coccineus</name>
    <name type="common">Scarlet runner bean</name>
    <name type="synonym">Phaseolus multiflorus</name>
    <dbReference type="NCBI Taxonomy" id="3886"/>
    <lineage>
        <taxon>Eukaryota</taxon>
        <taxon>Viridiplantae</taxon>
        <taxon>Streptophyta</taxon>
        <taxon>Embryophyta</taxon>
        <taxon>Tracheophyta</taxon>
        <taxon>Spermatophyta</taxon>
        <taxon>Magnoliopsida</taxon>
        <taxon>eudicotyledons</taxon>
        <taxon>Gunneridae</taxon>
        <taxon>Pentapetalae</taxon>
        <taxon>rosids</taxon>
        <taxon>fabids</taxon>
        <taxon>Fabales</taxon>
        <taxon>Fabaceae</taxon>
        <taxon>Papilionoideae</taxon>
        <taxon>50 kb inversion clade</taxon>
        <taxon>NPAAA clade</taxon>
        <taxon>indigoferoid/millettioid clade</taxon>
        <taxon>Phaseoleae</taxon>
        <taxon>Phaseolus</taxon>
    </lineage>
</organism>
<keyword evidence="2" id="KW-1185">Reference proteome</keyword>